<dbReference type="Pfam" id="PF14355">
    <property type="entry name" value="Abi_C"/>
    <property type="match status" value="1"/>
</dbReference>
<proteinExistence type="predicted"/>
<comment type="caution">
    <text evidence="2">The sequence shown here is derived from an EMBL/GenBank/DDBJ whole genome shotgun (WGS) entry which is preliminary data.</text>
</comment>
<gene>
    <name evidence="2" type="ORF">HMPREF2137_10560</name>
</gene>
<dbReference type="InterPro" id="IPR026001">
    <property type="entry name" value="Abi-like_C"/>
</dbReference>
<dbReference type="OrthoDB" id="6689311at2"/>
<organism evidence="2 3">
    <name type="scientific">Hoylesella buccalis DNF00853</name>
    <dbReference type="NCBI Taxonomy" id="1401074"/>
    <lineage>
        <taxon>Bacteria</taxon>
        <taxon>Pseudomonadati</taxon>
        <taxon>Bacteroidota</taxon>
        <taxon>Bacteroidia</taxon>
        <taxon>Bacteroidales</taxon>
        <taxon>Prevotellaceae</taxon>
        <taxon>Hoylesella</taxon>
    </lineage>
</organism>
<protein>
    <recommendedName>
        <fullName evidence="1">Abortive infection protein-like C-terminal domain-containing protein</fullName>
    </recommendedName>
</protein>
<accession>A0A095ZGP8</accession>
<reference evidence="2 3" key="1">
    <citation type="submission" date="2014-07" db="EMBL/GenBank/DDBJ databases">
        <authorList>
            <person name="McCorrison J."/>
            <person name="Sanka R."/>
            <person name="Torralba M."/>
            <person name="Gillis M."/>
            <person name="Haft D.H."/>
            <person name="Methe B."/>
            <person name="Sutton G."/>
            <person name="Nelson K.E."/>
        </authorList>
    </citation>
    <scope>NUCLEOTIDE SEQUENCE [LARGE SCALE GENOMIC DNA]</scope>
    <source>
        <strain evidence="2 3">DNF00853</strain>
    </source>
</reference>
<dbReference type="AlphaFoldDB" id="A0A095ZGP8"/>
<evidence type="ECO:0000259" key="1">
    <source>
        <dbReference type="Pfam" id="PF14355"/>
    </source>
</evidence>
<evidence type="ECO:0000313" key="3">
    <source>
        <dbReference type="Proteomes" id="UP000029556"/>
    </source>
</evidence>
<sequence length="211" mass="24298">MQWTREYIAKEPSLRTFETHISTIENNVEINPSLCVEVSKSLTEALCKTILTNQNATYKDDISFNGLVKQTLEHLIKQTGKEIVDLSELCRRISTVTQSIAEIRNNAGFASHGLDVLHPQIDKSLSLLIYKTTDVLCGFILHFYFSYAHHANQRLIYQDCECFNDWFDEENPLEVGGVHLSASEALYNLDYQAYKANYIDYLEFLLEMNEQ</sequence>
<dbReference type="EMBL" id="JRNN01000078">
    <property type="protein sequence ID" value="KGF33848.1"/>
    <property type="molecule type" value="Genomic_DNA"/>
</dbReference>
<dbReference type="RefSeq" id="WP_036874221.1">
    <property type="nucleotide sequence ID" value="NZ_JRNN01000078.1"/>
</dbReference>
<name>A0A095ZGP8_9BACT</name>
<evidence type="ECO:0000313" key="2">
    <source>
        <dbReference type="EMBL" id="KGF33848.1"/>
    </source>
</evidence>
<dbReference type="Proteomes" id="UP000029556">
    <property type="component" value="Unassembled WGS sequence"/>
</dbReference>
<feature type="domain" description="Abortive infection protein-like C-terminal" evidence="1">
    <location>
        <begin position="67"/>
        <end position="141"/>
    </location>
</feature>